<keyword evidence="3" id="KW-1185">Reference proteome</keyword>
<feature type="transmembrane region" description="Helical" evidence="1">
    <location>
        <begin position="21"/>
        <end position="40"/>
    </location>
</feature>
<protein>
    <submittedName>
        <fullName evidence="2">Uncharacterized protein</fullName>
    </submittedName>
</protein>
<organism evidence="2 3">
    <name type="scientific">Prolixibacter bellariivorans</name>
    <dbReference type="NCBI Taxonomy" id="314319"/>
    <lineage>
        <taxon>Bacteria</taxon>
        <taxon>Pseudomonadati</taxon>
        <taxon>Bacteroidota</taxon>
        <taxon>Bacteroidia</taxon>
        <taxon>Marinilabiliales</taxon>
        <taxon>Prolixibacteraceae</taxon>
        <taxon>Prolixibacter</taxon>
    </lineage>
</organism>
<dbReference type="EMBL" id="BLAX01000001">
    <property type="protein sequence ID" value="GET31881.1"/>
    <property type="molecule type" value="Genomic_DNA"/>
</dbReference>
<evidence type="ECO:0000256" key="1">
    <source>
        <dbReference type="SAM" id="Phobius"/>
    </source>
</evidence>
<dbReference type="Proteomes" id="UP000391834">
    <property type="component" value="Unassembled WGS sequence"/>
</dbReference>
<sequence length="59" mass="6908">MIYTRFKDMKKFRDLNLHEKLLVSALVVILALIAFNWSSFSARVKHSFSVYTEQSNAKN</sequence>
<keyword evidence="1" id="KW-0812">Transmembrane</keyword>
<evidence type="ECO:0000313" key="3">
    <source>
        <dbReference type="Proteomes" id="UP000391834"/>
    </source>
</evidence>
<name>A0A5M4AWC8_9BACT</name>
<proteinExistence type="predicted"/>
<reference evidence="2 3" key="1">
    <citation type="submission" date="2019-10" db="EMBL/GenBank/DDBJ databases">
        <title>Prolixibacter strains distinguished by the presence of nitrate reductase genes were adept at nitrate-dependent anaerobic corrosion of metallic iron and carbon steel.</title>
        <authorList>
            <person name="Iino T."/>
            <person name="Shono N."/>
            <person name="Ito K."/>
            <person name="Nakamura R."/>
            <person name="Sueoka K."/>
            <person name="Harayama S."/>
            <person name="Ohkuma M."/>
        </authorList>
    </citation>
    <scope>NUCLEOTIDE SEQUENCE [LARGE SCALE GENOMIC DNA]</scope>
    <source>
        <strain evidence="2 3">JCM 13498</strain>
    </source>
</reference>
<gene>
    <name evidence="2" type="ORF">PbJCM13498_07440</name>
</gene>
<accession>A0A5M4AWC8</accession>
<keyword evidence="1" id="KW-0472">Membrane</keyword>
<keyword evidence="1" id="KW-1133">Transmembrane helix</keyword>
<dbReference type="AlphaFoldDB" id="A0A5M4AWC8"/>
<comment type="caution">
    <text evidence="2">The sequence shown here is derived from an EMBL/GenBank/DDBJ whole genome shotgun (WGS) entry which is preliminary data.</text>
</comment>
<evidence type="ECO:0000313" key="2">
    <source>
        <dbReference type="EMBL" id="GET31881.1"/>
    </source>
</evidence>